<evidence type="ECO:0000259" key="1">
    <source>
        <dbReference type="Pfam" id="PF13521"/>
    </source>
</evidence>
<accession>A0AAV4KGI4</accession>
<reference evidence="3 4" key="2">
    <citation type="submission" date="2017-09" db="EMBL/GenBank/DDBJ databases">
        <authorList>
            <person name="Lee N."/>
            <person name="Cho B.-K."/>
        </authorList>
    </citation>
    <scope>NUCLEOTIDE SEQUENCE [LARGE SCALE GENOMIC DNA]</scope>
    <source>
        <strain evidence="3 4">ATCC 19740</strain>
    </source>
</reference>
<dbReference type="GeneID" id="95457726"/>
<organism evidence="2 5">
    <name type="scientific">Streptomyces cinereoruber</name>
    <dbReference type="NCBI Taxonomy" id="67260"/>
    <lineage>
        <taxon>Bacteria</taxon>
        <taxon>Bacillati</taxon>
        <taxon>Actinomycetota</taxon>
        <taxon>Actinomycetes</taxon>
        <taxon>Kitasatosporales</taxon>
        <taxon>Streptomycetaceae</taxon>
        <taxon>Streptomyces</taxon>
    </lineage>
</organism>
<reference evidence="2" key="3">
    <citation type="submission" date="2023-08" db="EMBL/GenBank/DDBJ databases">
        <authorList>
            <person name="Sun Q."/>
            <person name="Ohkuma M."/>
        </authorList>
    </citation>
    <scope>NUCLEOTIDE SEQUENCE</scope>
    <source>
        <strain evidence="2">JCM 4205</strain>
    </source>
</reference>
<dbReference type="Proteomes" id="UP000326029">
    <property type="component" value="Chromosome"/>
</dbReference>
<name>A0AAV4KGI4_9ACTN</name>
<dbReference type="InterPro" id="IPR038727">
    <property type="entry name" value="NadR/Ttd14_AAA_dom"/>
</dbReference>
<feature type="domain" description="NadR/Ttd14 AAA" evidence="1">
    <location>
        <begin position="2"/>
        <end position="187"/>
    </location>
</feature>
<evidence type="ECO:0000313" key="2">
    <source>
        <dbReference type="EMBL" id="GGR15823.1"/>
    </source>
</evidence>
<dbReference type="Proteomes" id="UP000642014">
    <property type="component" value="Unassembled WGS sequence"/>
</dbReference>
<dbReference type="SUPFAM" id="SSF52540">
    <property type="entry name" value="P-loop containing nucleoside triphosphate hydrolases"/>
    <property type="match status" value="1"/>
</dbReference>
<protein>
    <submittedName>
        <fullName evidence="2">ATP/GTP-binding protein</fullName>
    </submittedName>
</protein>
<evidence type="ECO:0000313" key="5">
    <source>
        <dbReference type="Proteomes" id="UP000642014"/>
    </source>
</evidence>
<dbReference type="AlphaFoldDB" id="A0AAV4KGI4"/>
<keyword evidence="4" id="KW-1185">Reference proteome</keyword>
<proteinExistence type="predicted"/>
<reference evidence="2 5" key="1">
    <citation type="journal article" date="2014" name="Int. J. Syst. Evol. Microbiol.">
        <title>Complete genome sequence of Corynebacterium casei LMG S-19264T (=DSM 44701T), isolated from a smear-ripened cheese.</title>
        <authorList>
            <consortium name="US DOE Joint Genome Institute (JGI-PGF)"/>
            <person name="Walter F."/>
            <person name="Albersmeier A."/>
            <person name="Kalinowski J."/>
            <person name="Ruckert C."/>
        </authorList>
    </citation>
    <scope>NUCLEOTIDE SEQUENCE [LARGE SCALE GENOMIC DNA]</scope>
    <source>
        <strain evidence="2 5">JCM 4205</strain>
    </source>
</reference>
<evidence type="ECO:0000313" key="3">
    <source>
        <dbReference type="EMBL" id="QEV35649.1"/>
    </source>
</evidence>
<evidence type="ECO:0000313" key="4">
    <source>
        <dbReference type="Proteomes" id="UP000326029"/>
    </source>
</evidence>
<dbReference type="InterPro" id="IPR027417">
    <property type="entry name" value="P-loop_NTPase"/>
</dbReference>
<dbReference type="Gene3D" id="3.40.50.300">
    <property type="entry name" value="P-loop containing nucleotide triphosphate hydrolases"/>
    <property type="match status" value="1"/>
</dbReference>
<dbReference type="EMBL" id="BMSJ01000002">
    <property type="protein sequence ID" value="GGR15823.1"/>
    <property type="molecule type" value="Genomic_DNA"/>
</dbReference>
<sequence>MRIAFVGAYGNGKTTLTTELEKITGLERVHGSAMRDPAGTDPKSLEESNETELVQLAVRRYTERAVDEAARPKGFLSDGSVLHEWVYSKVRLAVGRYPEPSDTLAAGVRTPRTQVVEEVVDQLGLLARQQARAGYDAIVFVPNEVPLPEGHDPISAHFRVLSDELMLEIIGSLGVPVHTVTGTVEERIQQVLAIPGVPRNA</sequence>
<dbReference type="Pfam" id="PF13521">
    <property type="entry name" value="AAA_28"/>
    <property type="match status" value="1"/>
</dbReference>
<gene>
    <name evidence="2" type="primary">mmyK</name>
    <name evidence="3" type="ORF">CP977_28605</name>
    <name evidence="2" type="ORF">GCM10010497_17660</name>
</gene>
<dbReference type="EMBL" id="CP023693">
    <property type="protein sequence ID" value="QEV35649.1"/>
    <property type="molecule type" value="Genomic_DNA"/>
</dbReference>
<dbReference type="RefSeq" id="WP_062751322.1">
    <property type="nucleotide sequence ID" value="NZ_BMSJ01000002.1"/>
</dbReference>